<comment type="caution">
    <text evidence="2">The sequence shown here is derived from an EMBL/GenBank/DDBJ whole genome shotgun (WGS) entry which is preliminary data.</text>
</comment>
<keyword evidence="1" id="KW-0472">Membrane</keyword>
<dbReference type="SUPFAM" id="SSF103511">
    <property type="entry name" value="Chlorophyll a-b binding protein"/>
    <property type="match status" value="2"/>
</dbReference>
<sequence length="268" mass="28700">MTATRFQYAATPLSLVTPLPRPNVKSASAKQHVKSARAVGFTVRSSATPEAPQGPSVPLTPSYKAASEWGLAPEEGVFGFKPFAELWVGRLAMLGFFIGLEEEFRTGNGVLAQLGLMEDGFANTPLFFTLLGLMGGASLVATTGTLIKLQRGDMTLNQFLGYAKFFGFSQEQAALAAAKKLKEEDLTLAETLSRITQEPSIPTEGTTSGLSANDEMAYARNVELENGRWAMMGFALTILIESATGYGTLPQLFYYIKLTGVLGADSGF</sequence>
<keyword evidence="1" id="KW-0812">Transmembrane</keyword>
<keyword evidence="3" id="KW-1185">Reference proteome</keyword>
<evidence type="ECO:0000313" key="2">
    <source>
        <dbReference type="EMBL" id="KAK3252238.1"/>
    </source>
</evidence>
<dbReference type="Proteomes" id="UP001190700">
    <property type="component" value="Unassembled WGS sequence"/>
</dbReference>
<dbReference type="EMBL" id="LGRX02025543">
    <property type="protein sequence ID" value="KAK3252238.1"/>
    <property type="molecule type" value="Genomic_DNA"/>
</dbReference>
<accession>A0AAE0CC09</accession>
<organism evidence="2 3">
    <name type="scientific">Cymbomonas tetramitiformis</name>
    <dbReference type="NCBI Taxonomy" id="36881"/>
    <lineage>
        <taxon>Eukaryota</taxon>
        <taxon>Viridiplantae</taxon>
        <taxon>Chlorophyta</taxon>
        <taxon>Pyramimonadophyceae</taxon>
        <taxon>Pyramimonadales</taxon>
        <taxon>Pyramimonadaceae</taxon>
        <taxon>Cymbomonas</taxon>
    </lineage>
</organism>
<dbReference type="PANTHER" id="PTHR37752">
    <property type="entry name" value="OS02G0610700 PROTEIN"/>
    <property type="match status" value="1"/>
</dbReference>
<dbReference type="PANTHER" id="PTHR37752:SF1">
    <property type="entry name" value="OS02G0610700 PROTEIN"/>
    <property type="match status" value="1"/>
</dbReference>
<keyword evidence="1" id="KW-1133">Transmembrane helix</keyword>
<gene>
    <name evidence="2" type="ORF">CYMTET_38456</name>
</gene>
<dbReference type="GO" id="GO:0009535">
    <property type="term" value="C:chloroplast thylakoid membrane"/>
    <property type="evidence" value="ECO:0007669"/>
    <property type="project" value="TreeGrafter"/>
</dbReference>
<dbReference type="InterPro" id="IPR053091">
    <property type="entry name" value="PSII_Assembly/Photoprotect-Rel"/>
</dbReference>
<name>A0AAE0CC09_9CHLO</name>
<dbReference type="Gene3D" id="1.10.3460.10">
    <property type="entry name" value="Chlorophyll a/b binding protein domain"/>
    <property type="match status" value="1"/>
</dbReference>
<evidence type="ECO:0000256" key="1">
    <source>
        <dbReference type="SAM" id="Phobius"/>
    </source>
</evidence>
<proteinExistence type="predicted"/>
<reference evidence="2 3" key="1">
    <citation type="journal article" date="2015" name="Genome Biol. Evol.">
        <title>Comparative Genomics of a Bacterivorous Green Alga Reveals Evolutionary Causalities and Consequences of Phago-Mixotrophic Mode of Nutrition.</title>
        <authorList>
            <person name="Burns J.A."/>
            <person name="Paasch A."/>
            <person name="Narechania A."/>
            <person name="Kim E."/>
        </authorList>
    </citation>
    <scope>NUCLEOTIDE SEQUENCE [LARGE SCALE GENOMIC DNA]</scope>
    <source>
        <strain evidence="2 3">PLY_AMNH</strain>
    </source>
</reference>
<protein>
    <submittedName>
        <fullName evidence="2">Uncharacterized protein</fullName>
    </submittedName>
</protein>
<dbReference type="AlphaFoldDB" id="A0AAE0CC09"/>
<feature type="transmembrane region" description="Helical" evidence="1">
    <location>
        <begin position="126"/>
        <end position="147"/>
    </location>
</feature>
<evidence type="ECO:0000313" key="3">
    <source>
        <dbReference type="Proteomes" id="UP001190700"/>
    </source>
</evidence>